<dbReference type="RefSeq" id="WP_088570476.1">
    <property type="nucleotide sequence ID" value="NZ_FYEK01000012.1"/>
</dbReference>
<protein>
    <submittedName>
        <fullName evidence="3">Adenylate cyclase, class 3</fullName>
    </submittedName>
</protein>
<dbReference type="PANTHER" id="PTHR43081:SF1">
    <property type="entry name" value="ADENYLATE CYCLASE, TERMINAL-DIFFERENTIATION SPECIFIC"/>
    <property type="match status" value="1"/>
</dbReference>
<dbReference type="InterPro" id="IPR001054">
    <property type="entry name" value="A/G_cyclase"/>
</dbReference>
<dbReference type="OrthoDB" id="9806704at2"/>
<dbReference type="InterPro" id="IPR029787">
    <property type="entry name" value="Nucleotide_cyclase"/>
</dbReference>
<gene>
    <name evidence="3" type="ORF">SAMN02746019_00026700</name>
</gene>
<evidence type="ECO:0000313" key="3">
    <source>
        <dbReference type="EMBL" id="SNB61107.1"/>
    </source>
</evidence>
<dbReference type="InterPro" id="IPR050697">
    <property type="entry name" value="Adenylyl/Guanylyl_Cyclase_3/4"/>
</dbReference>
<dbReference type="Gene3D" id="3.30.70.1230">
    <property type="entry name" value="Nucleotide cyclase"/>
    <property type="match status" value="1"/>
</dbReference>
<proteinExistence type="inferred from homology"/>
<dbReference type="SMART" id="SM00044">
    <property type="entry name" value="CYCc"/>
    <property type="match status" value="1"/>
</dbReference>
<dbReference type="PANTHER" id="PTHR43081">
    <property type="entry name" value="ADENYLATE CYCLASE, TERMINAL-DIFFERENTIATION SPECIFIC-RELATED"/>
    <property type="match status" value="1"/>
</dbReference>
<dbReference type="PROSITE" id="PS50125">
    <property type="entry name" value="GUANYLATE_CYCLASE_2"/>
    <property type="match status" value="1"/>
</dbReference>
<name>A0A212QNU6_9CHLR</name>
<feature type="domain" description="Guanylate cyclase" evidence="2">
    <location>
        <begin position="92"/>
        <end position="222"/>
    </location>
</feature>
<dbReference type="SUPFAM" id="SSF55073">
    <property type="entry name" value="Nucleotide cyclase"/>
    <property type="match status" value="1"/>
</dbReference>
<keyword evidence="4" id="KW-1185">Reference proteome</keyword>
<reference evidence="4" key="1">
    <citation type="submission" date="2017-06" db="EMBL/GenBank/DDBJ databases">
        <authorList>
            <person name="Varghese N."/>
            <person name="Submissions S."/>
        </authorList>
    </citation>
    <scope>NUCLEOTIDE SEQUENCE [LARGE SCALE GENOMIC DNA]</scope>
    <source>
        <strain evidence="4">JAD2</strain>
    </source>
</reference>
<dbReference type="AlphaFoldDB" id="A0A212QNU6"/>
<dbReference type="InParanoid" id="A0A212QNU6"/>
<accession>A0A212QNU6</accession>
<evidence type="ECO:0000313" key="4">
    <source>
        <dbReference type="Proteomes" id="UP000197025"/>
    </source>
</evidence>
<evidence type="ECO:0000256" key="1">
    <source>
        <dbReference type="ARBA" id="ARBA00005381"/>
    </source>
</evidence>
<dbReference type="GO" id="GO:0035556">
    <property type="term" value="P:intracellular signal transduction"/>
    <property type="evidence" value="ECO:0007669"/>
    <property type="project" value="InterPro"/>
</dbReference>
<comment type="similarity">
    <text evidence="1">Belongs to the adenylyl cyclase class-3 family.</text>
</comment>
<evidence type="ECO:0000259" key="2">
    <source>
        <dbReference type="PROSITE" id="PS50125"/>
    </source>
</evidence>
<dbReference type="CDD" id="cd07302">
    <property type="entry name" value="CHD"/>
    <property type="match status" value="1"/>
</dbReference>
<organism evidence="3 4">
    <name type="scientific">Thermoflexus hugenholtzii JAD2</name>
    <dbReference type="NCBI Taxonomy" id="877466"/>
    <lineage>
        <taxon>Bacteria</taxon>
        <taxon>Bacillati</taxon>
        <taxon>Chloroflexota</taxon>
        <taxon>Thermoflexia</taxon>
        <taxon>Thermoflexales</taxon>
        <taxon>Thermoflexaceae</taxon>
        <taxon>Thermoflexus</taxon>
    </lineage>
</organism>
<dbReference type="Proteomes" id="UP000197025">
    <property type="component" value="Unassembled WGS sequence"/>
</dbReference>
<sequence length="274" mass="31006">MERISGTEAFDSLLDRLMEYLGEAERALARSAAGPDSPVELVRTSRDLVEILRSRVHREIGRLAPMLDPDLMAYLIRADGPEDPTPIRREVTVLFVDLHGFSELCEHTPLEALVPLLNRYLELAWACIRAEGGVVDRFMGDAVLGWFNAPFELPDHPYRALRAAWRMQQEVLHLHAALPPEHRRRYRIGVHLGEAVLGPIGTRAFQTYTLVGSTVNYARRLQEAAPPGQIMISRAVFERVRERIEARALPIFPVRGGAQVVPVYRFLGFREETP</sequence>
<dbReference type="GO" id="GO:0009190">
    <property type="term" value="P:cyclic nucleotide biosynthetic process"/>
    <property type="evidence" value="ECO:0007669"/>
    <property type="project" value="InterPro"/>
</dbReference>
<dbReference type="EMBL" id="FYEK01000012">
    <property type="protein sequence ID" value="SNB61107.1"/>
    <property type="molecule type" value="Genomic_DNA"/>
</dbReference>
<dbReference type="GO" id="GO:0004016">
    <property type="term" value="F:adenylate cyclase activity"/>
    <property type="evidence" value="ECO:0007669"/>
    <property type="project" value="UniProtKB-ARBA"/>
</dbReference>
<dbReference type="Pfam" id="PF00211">
    <property type="entry name" value="Guanylate_cyc"/>
    <property type="match status" value="1"/>
</dbReference>